<evidence type="ECO:0000256" key="1">
    <source>
        <dbReference type="SAM" id="Coils"/>
    </source>
</evidence>
<dbReference type="STRING" id="1121324.CLIT_8c00650"/>
<reference evidence="2 3" key="1">
    <citation type="submission" date="2014-03" db="EMBL/GenBank/DDBJ databases">
        <title>Genome sequence of Clostridium litorale W6, DSM 5388.</title>
        <authorList>
            <person name="Poehlein A."/>
            <person name="Jagirdar A."/>
            <person name="Khonsari B."/>
            <person name="Chibani C.M."/>
            <person name="Gutierrez Gutierrez D.A."/>
            <person name="Davydova E."/>
            <person name="Alghaithi H.S."/>
            <person name="Nair K.P."/>
            <person name="Dhamotharan K."/>
            <person name="Chandran L."/>
            <person name="G W."/>
            <person name="Daniel R."/>
        </authorList>
    </citation>
    <scope>NUCLEOTIDE SEQUENCE [LARGE SCALE GENOMIC DNA]</scope>
    <source>
        <strain evidence="2 3">W6</strain>
    </source>
</reference>
<sequence length="110" mass="12430">MDILINKTDNVVIDIGSIKPAQEGFEVTSGYFSEKTLYLNLQEELTLIADVIVPDGAVPSKFIYQNGNFEVNQNYKEYENPEKKIESLEKDIQGLQNAITELTMLMAEPQ</sequence>
<organism evidence="2 3">
    <name type="scientific">Peptoclostridium litorale DSM 5388</name>
    <dbReference type="NCBI Taxonomy" id="1121324"/>
    <lineage>
        <taxon>Bacteria</taxon>
        <taxon>Bacillati</taxon>
        <taxon>Bacillota</taxon>
        <taxon>Clostridia</taxon>
        <taxon>Peptostreptococcales</taxon>
        <taxon>Peptoclostridiaceae</taxon>
        <taxon>Peptoclostridium</taxon>
    </lineage>
</organism>
<comment type="caution">
    <text evidence="2">The sequence shown here is derived from an EMBL/GenBank/DDBJ whole genome shotgun (WGS) entry which is preliminary data.</text>
</comment>
<gene>
    <name evidence="2" type="ORF">CLIT_8c00650</name>
</gene>
<dbReference type="EMBL" id="JJMM01000008">
    <property type="protein sequence ID" value="KDR95896.1"/>
    <property type="molecule type" value="Genomic_DNA"/>
</dbReference>
<feature type="coiled-coil region" evidence="1">
    <location>
        <begin position="78"/>
        <end position="105"/>
    </location>
</feature>
<keyword evidence="1" id="KW-0175">Coiled coil</keyword>
<accession>A0A069RFU7</accession>
<dbReference type="AlphaFoldDB" id="A0A069RFU7"/>
<keyword evidence="3" id="KW-1185">Reference proteome</keyword>
<evidence type="ECO:0000313" key="3">
    <source>
        <dbReference type="Proteomes" id="UP000027946"/>
    </source>
</evidence>
<proteinExistence type="predicted"/>
<dbReference type="RefSeq" id="WP_038263065.1">
    <property type="nucleotide sequence ID" value="NZ_FSRH01000008.1"/>
</dbReference>
<evidence type="ECO:0000313" key="2">
    <source>
        <dbReference type="EMBL" id="KDR95896.1"/>
    </source>
</evidence>
<dbReference type="Proteomes" id="UP000027946">
    <property type="component" value="Unassembled WGS sequence"/>
</dbReference>
<name>A0A069RFU7_PEPLI</name>
<protein>
    <submittedName>
        <fullName evidence="2">Uncharacterized protein</fullName>
    </submittedName>
</protein>